<dbReference type="OrthoDB" id="6243270at2759"/>
<dbReference type="Gene3D" id="3.10.20.90">
    <property type="entry name" value="Phosphatidylinositol 3-kinase Catalytic Subunit, Chain A, domain 1"/>
    <property type="match status" value="1"/>
</dbReference>
<dbReference type="InterPro" id="IPR029071">
    <property type="entry name" value="Ubiquitin-like_domsf"/>
</dbReference>
<feature type="domain" description="Ras-associating" evidence="2">
    <location>
        <begin position="797"/>
        <end position="898"/>
    </location>
</feature>
<name>A0A068WCJ0_ECHGR</name>
<dbReference type="Pfam" id="PF00788">
    <property type="entry name" value="RA"/>
    <property type="match status" value="1"/>
</dbReference>
<dbReference type="PROSITE" id="PS50951">
    <property type="entry name" value="SARAH"/>
    <property type="match status" value="1"/>
</dbReference>
<feature type="region of interest" description="Disordered" evidence="1">
    <location>
        <begin position="973"/>
        <end position="995"/>
    </location>
</feature>
<feature type="compositionally biased region" description="Low complexity" evidence="1">
    <location>
        <begin position="545"/>
        <end position="567"/>
    </location>
</feature>
<dbReference type="SUPFAM" id="SSF54236">
    <property type="entry name" value="Ubiquitin-like"/>
    <property type="match status" value="1"/>
</dbReference>
<dbReference type="EMBL" id="LK028576">
    <property type="protein sequence ID" value="CDS16149.1"/>
    <property type="molecule type" value="Genomic_DNA"/>
</dbReference>
<dbReference type="Pfam" id="PF16517">
    <property type="entry name" value="Nore1-SARAH"/>
    <property type="match status" value="1"/>
</dbReference>
<dbReference type="AlphaFoldDB" id="A0A068WCJ0"/>
<dbReference type="PANTHER" id="PTHR22738">
    <property type="entry name" value="RASSF"/>
    <property type="match status" value="1"/>
</dbReference>
<dbReference type="PANTHER" id="PTHR22738:SF10">
    <property type="entry name" value="RAS ASSOCIATION DOMAIN-CONTAINING PROTEIN 1 HOMOLOG"/>
    <property type="match status" value="1"/>
</dbReference>
<evidence type="ECO:0000313" key="5">
    <source>
        <dbReference type="Proteomes" id="UP000492820"/>
    </source>
</evidence>
<protein>
    <submittedName>
        <fullName evidence="4 6">Rassf1</fullName>
    </submittedName>
</protein>
<dbReference type="Proteomes" id="UP000492820">
    <property type="component" value="Unassembled WGS sequence"/>
</dbReference>
<dbReference type="CDD" id="cd21885">
    <property type="entry name" value="SARAH_RASSF1-like"/>
    <property type="match status" value="1"/>
</dbReference>
<dbReference type="InterPro" id="IPR011524">
    <property type="entry name" value="SARAH_dom"/>
</dbReference>
<organism evidence="4">
    <name type="scientific">Echinococcus granulosus</name>
    <name type="common">Hydatid tapeworm</name>
    <dbReference type="NCBI Taxonomy" id="6210"/>
    <lineage>
        <taxon>Eukaryota</taxon>
        <taxon>Metazoa</taxon>
        <taxon>Spiralia</taxon>
        <taxon>Lophotrochozoa</taxon>
        <taxon>Platyhelminthes</taxon>
        <taxon>Cestoda</taxon>
        <taxon>Eucestoda</taxon>
        <taxon>Cyclophyllidea</taxon>
        <taxon>Taeniidae</taxon>
        <taxon>Echinococcus</taxon>
        <taxon>Echinococcus granulosus group</taxon>
    </lineage>
</organism>
<reference evidence="4 5" key="1">
    <citation type="journal article" date="2013" name="Nature">
        <title>The genomes of four tapeworm species reveal adaptations to parasitism.</title>
        <authorList>
            <person name="Tsai I.J."/>
            <person name="Zarowiecki M."/>
            <person name="Holroyd N."/>
            <person name="Garciarrubio A."/>
            <person name="Sanchez-Flores A."/>
            <person name="Brooks K.L."/>
            <person name="Tracey A."/>
            <person name="Bobes R.J."/>
            <person name="Fragoso G."/>
            <person name="Sciutto E."/>
            <person name="Aslett M."/>
            <person name="Beasley H."/>
            <person name="Bennett H.M."/>
            <person name="Cai J."/>
            <person name="Camicia F."/>
            <person name="Clark R."/>
            <person name="Cucher M."/>
            <person name="De Silva N."/>
            <person name="Day T.A."/>
            <person name="Deplazes P."/>
            <person name="Estrada K."/>
            <person name="Fernandez C."/>
            <person name="Holland P.W."/>
            <person name="Hou J."/>
            <person name="Hu S."/>
            <person name="Huckvale T."/>
            <person name="Hung S.S."/>
            <person name="Kamenetzky L."/>
            <person name="Keane J.A."/>
            <person name="Kiss F."/>
            <person name="Koziol U."/>
            <person name="Lambert O."/>
            <person name="Liu K."/>
            <person name="Luo X."/>
            <person name="Luo Y."/>
            <person name="Macchiaroli N."/>
            <person name="Nichol S."/>
            <person name="Paps J."/>
            <person name="Parkinson J."/>
            <person name="Pouchkina-Stantcheva N."/>
            <person name="Riddiford N."/>
            <person name="Rosenzvit M."/>
            <person name="Salinas G."/>
            <person name="Wasmuth J.D."/>
            <person name="Zamanian M."/>
            <person name="Zheng Y."/>
            <person name="Cai X."/>
            <person name="Soberon X."/>
            <person name="Olson P.D."/>
            <person name="Laclette J.P."/>
            <person name="Brehm K."/>
            <person name="Berriman M."/>
            <person name="Garciarrubio A."/>
            <person name="Bobes R.J."/>
            <person name="Fragoso G."/>
            <person name="Sanchez-Flores A."/>
            <person name="Estrada K."/>
            <person name="Cevallos M.A."/>
            <person name="Morett E."/>
            <person name="Gonzalez V."/>
            <person name="Portillo T."/>
            <person name="Ochoa-Leyva A."/>
            <person name="Jose M.V."/>
            <person name="Sciutto E."/>
            <person name="Landa A."/>
            <person name="Jimenez L."/>
            <person name="Valdes V."/>
            <person name="Carrero J.C."/>
            <person name="Larralde C."/>
            <person name="Morales-Montor J."/>
            <person name="Limon-Lason J."/>
            <person name="Soberon X."/>
            <person name="Laclette J.P."/>
        </authorList>
    </citation>
    <scope>NUCLEOTIDE SEQUENCE [LARGE SCALE GENOMIC DNA]</scope>
</reference>
<accession>A0A068WCJ0</accession>
<evidence type="ECO:0000259" key="2">
    <source>
        <dbReference type="PROSITE" id="PS50200"/>
    </source>
</evidence>
<feature type="compositionally biased region" description="Polar residues" evidence="1">
    <location>
        <begin position="986"/>
        <end position="995"/>
    </location>
</feature>
<reference evidence="6" key="3">
    <citation type="submission" date="2020-10" db="UniProtKB">
        <authorList>
            <consortium name="WormBaseParasite"/>
        </authorList>
    </citation>
    <scope>IDENTIFICATION</scope>
</reference>
<evidence type="ECO:0000313" key="6">
    <source>
        <dbReference type="WBParaSite" id="EgrG_000856600"/>
    </source>
</evidence>
<evidence type="ECO:0000259" key="3">
    <source>
        <dbReference type="PROSITE" id="PS50951"/>
    </source>
</evidence>
<dbReference type="WBParaSite" id="EgrG_000856600">
    <property type="protein sequence ID" value="EgrG_000856600"/>
    <property type="gene ID" value="EgrG_000856600"/>
</dbReference>
<dbReference type="InterPro" id="IPR000159">
    <property type="entry name" value="RA_dom"/>
</dbReference>
<evidence type="ECO:0000256" key="1">
    <source>
        <dbReference type="SAM" id="MobiDB-lite"/>
    </source>
</evidence>
<feature type="region of interest" description="Disordered" evidence="1">
    <location>
        <begin position="401"/>
        <end position="438"/>
    </location>
</feature>
<reference evidence="4" key="2">
    <citation type="submission" date="2014-06" db="EMBL/GenBank/DDBJ databases">
        <authorList>
            <person name="Aslett M."/>
        </authorList>
    </citation>
    <scope>NUCLEOTIDE SEQUENCE</scope>
</reference>
<feature type="compositionally biased region" description="Pro residues" evidence="1">
    <location>
        <begin position="581"/>
        <end position="592"/>
    </location>
</feature>
<feature type="domain" description="SARAH" evidence="3">
    <location>
        <begin position="900"/>
        <end position="947"/>
    </location>
</feature>
<dbReference type="Gene3D" id="1.20.5.110">
    <property type="match status" value="1"/>
</dbReference>
<feature type="region of interest" description="Disordered" evidence="1">
    <location>
        <begin position="267"/>
        <end position="328"/>
    </location>
</feature>
<sequence length="995" mass="107824">MQLDSRETKPLPPIGSQFVLPQRQLIAKAEVRITLRGRSESPPIRRANYCGNSAVVHYEGSNGTAAITLRRHSVATASQYAPISEDQLEDARQTIGLQAPDSAVLVTCARDLEMAATKQLPPLHPRSLLLRTAAGIFNVGQNQAQESRHSSGNFSSTLLINTPRHACVTRSKSFKTLRRCESPDSYRSSSPSPRPLLARHASFETALPGYSEESDIYFHVPVSKPSEDPLPRLRSVASIDNFAISNPNAKLPPAHPAAAPRNGAIGMLASNKGSNSPAKHPSFTQSAKLHDSTSSPSLERSAVNIVMPGGGPESTSPSNQGPHFLPREAIPTKRLATRPVIGRHYSRIQLPCTKASSRSNTRVMTDSLKLYEEQIFSYQISSGQRPLSWCIDLGTLAKSMAQTPDDNSSGSPSVTNSSSTMSSACSSSSSSNASHAVGPPRIGHFNRLACLRPGAIVSQSGLSSNSKSRNLSPIIHAVRPGSPQCPPLRLQSPSVPPGAVNRVPSRGCPADIRQSANVFFATTSATPEASTPNAEEQNKSLRVTASAATGTNTSSGTSTSFTSSLSTVRPGQCNTPTSQPSTPPLSSLPPPLAGDDSSTTLETVRPDGSFPTPSLSMLPPPAPWNNSNSFSSASINKNEGTGSVVRQLFVCPYCRALPTLCRCSASLNSVNDAEGGEGSLSFEGDSEDEEESTYAFSTLDSDFIAWMRLSVKNVTSSHPCYAFRRAESLAALTQQEVVNIANIFNTNPLGLRMNLVEGTSKLVGTIRVYINLIKPVKMSLRQTIRHMPRQAADVAVPDRLISFFLPRGGSRLLQLSSSTSAQEVIQCLLDRFHIQESSSKFALYEHTLETQTILSRKLPPSERPLSMLMHWVRSTLSAGEDFAVVVRRKRIVLQENENWEVNWSDFTPAELMNFLRILEKEEAEYRNAIYFQYGLVRQQIEQRMAQLSAQDRLLAARHSVATCPPPEHLLCLPPPDQQPPTPTVPIMSQSHHASL</sequence>
<evidence type="ECO:0000313" key="4">
    <source>
        <dbReference type="EMBL" id="CDS16149.1"/>
    </source>
</evidence>
<dbReference type="InterPro" id="IPR033614">
    <property type="entry name" value="RASSF1-6"/>
</dbReference>
<gene>
    <name evidence="6" type="primary">EGR_01589</name>
    <name evidence="4" type="ORF">EgrG_000856600</name>
</gene>
<feature type="compositionally biased region" description="Pro residues" evidence="1">
    <location>
        <begin position="973"/>
        <end position="983"/>
    </location>
</feature>
<dbReference type="PROSITE" id="PS50200">
    <property type="entry name" value="RA"/>
    <property type="match status" value="1"/>
</dbReference>
<dbReference type="SMART" id="SM00314">
    <property type="entry name" value="RA"/>
    <property type="match status" value="1"/>
</dbReference>
<feature type="compositionally biased region" description="Polar residues" evidence="1">
    <location>
        <begin position="271"/>
        <end position="298"/>
    </location>
</feature>
<dbReference type="GO" id="GO:0007165">
    <property type="term" value="P:signal transduction"/>
    <property type="evidence" value="ECO:0007669"/>
    <property type="project" value="InterPro"/>
</dbReference>
<feature type="region of interest" description="Disordered" evidence="1">
    <location>
        <begin position="545"/>
        <end position="623"/>
    </location>
</feature>
<feature type="compositionally biased region" description="Low complexity" evidence="1">
    <location>
        <begin position="408"/>
        <end position="434"/>
    </location>
</feature>
<proteinExistence type="predicted"/>